<sequence length="145" mass="15631">MTADGPAQIQPLNPYVRQEAETIAWTEGVETVVCSEGGINIGFINDGDYIKVKGVAFGDGATSFHARVASATNGGAIELRLDAGDGTVIGTYIVPSTGGWQTWITVDCPVTGAIDTHNLFFRFVGNGTNYLFNFDWWEFDNSSEK</sequence>
<dbReference type="SUPFAM" id="SSF49785">
    <property type="entry name" value="Galactose-binding domain-like"/>
    <property type="match status" value="1"/>
</dbReference>
<name>R8BHU9_PHAM7</name>
<dbReference type="HOGENOM" id="CLU_1788163_0_0_1"/>
<evidence type="ECO:0000313" key="3">
    <source>
        <dbReference type="EMBL" id="EON98844.1"/>
    </source>
</evidence>
<dbReference type="InterPro" id="IPR005084">
    <property type="entry name" value="CBM6"/>
</dbReference>
<evidence type="ECO:0000256" key="1">
    <source>
        <dbReference type="ARBA" id="ARBA00022729"/>
    </source>
</evidence>
<dbReference type="GeneID" id="19326196"/>
<dbReference type="Proteomes" id="UP000014074">
    <property type="component" value="Unassembled WGS sequence"/>
</dbReference>
<keyword evidence="1" id="KW-0732">Signal</keyword>
<dbReference type="PROSITE" id="PS51175">
    <property type="entry name" value="CBM6"/>
    <property type="match status" value="1"/>
</dbReference>
<dbReference type="OrthoDB" id="5211809at2759"/>
<dbReference type="EMBL" id="KB933188">
    <property type="protein sequence ID" value="EON98844.1"/>
    <property type="molecule type" value="Genomic_DNA"/>
</dbReference>
<dbReference type="AlphaFoldDB" id="R8BHU9"/>
<evidence type="ECO:0000259" key="2">
    <source>
        <dbReference type="PROSITE" id="PS51175"/>
    </source>
</evidence>
<accession>R8BHU9</accession>
<proteinExistence type="predicted"/>
<evidence type="ECO:0000313" key="4">
    <source>
        <dbReference type="Proteomes" id="UP000014074"/>
    </source>
</evidence>
<dbReference type="Gene3D" id="2.60.120.260">
    <property type="entry name" value="Galactose-binding domain-like"/>
    <property type="match status" value="1"/>
</dbReference>
<dbReference type="SMART" id="SM00606">
    <property type="entry name" value="CBD_IV"/>
    <property type="match status" value="1"/>
</dbReference>
<keyword evidence="4" id="KW-1185">Reference proteome</keyword>
<dbReference type="InterPro" id="IPR008979">
    <property type="entry name" value="Galactose-bd-like_sf"/>
</dbReference>
<reference evidence="4" key="1">
    <citation type="journal article" date="2013" name="Genome Announc.">
        <title>Draft genome sequence of the ascomycete Phaeoacremonium aleophilum strain UCR-PA7, a causal agent of the esca disease complex in grapevines.</title>
        <authorList>
            <person name="Blanco-Ulate B."/>
            <person name="Rolshausen P."/>
            <person name="Cantu D."/>
        </authorList>
    </citation>
    <scope>NUCLEOTIDE SEQUENCE [LARGE SCALE GENOMIC DNA]</scope>
    <source>
        <strain evidence="4">UCR-PA7</strain>
    </source>
</reference>
<dbReference type="RefSeq" id="XP_007916359.1">
    <property type="nucleotide sequence ID" value="XM_007918168.1"/>
</dbReference>
<dbReference type="Pfam" id="PF03422">
    <property type="entry name" value="CBM_6"/>
    <property type="match status" value="1"/>
</dbReference>
<dbReference type="KEGG" id="tmn:UCRPA7_5623"/>
<dbReference type="GO" id="GO:0030246">
    <property type="term" value="F:carbohydrate binding"/>
    <property type="evidence" value="ECO:0007669"/>
    <property type="project" value="InterPro"/>
</dbReference>
<protein>
    <submittedName>
        <fullName evidence="3">Putative xylosidase arabinosidase protein</fullName>
    </submittedName>
</protein>
<feature type="domain" description="CBM6" evidence="2">
    <location>
        <begin position="16"/>
        <end position="140"/>
    </location>
</feature>
<dbReference type="CDD" id="cd04084">
    <property type="entry name" value="CBM6_xylanase-like"/>
    <property type="match status" value="1"/>
</dbReference>
<dbReference type="InterPro" id="IPR006584">
    <property type="entry name" value="Cellulose-bd_IV"/>
</dbReference>
<gene>
    <name evidence="3" type="ORF">UCRPA7_5623</name>
</gene>
<dbReference type="eggNOG" id="ENOG502SHWK">
    <property type="taxonomic scope" value="Eukaryota"/>
</dbReference>
<organism evidence="3 4">
    <name type="scientific">Phaeoacremonium minimum (strain UCR-PA7)</name>
    <name type="common">Esca disease fungus</name>
    <name type="synonym">Togninia minima</name>
    <dbReference type="NCBI Taxonomy" id="1286976"/>
    <lineage>
        <taxon>Eukaryota</taxon>
        <taxon>Fungi</taxon>
        <taxon>Dikarya</taxon>
        <taxon>Ascomycota</taxon>
        <taxon>Pezizomycotina</taxon>
        <taxon>Sordariomycetes</taxon>
        <taxon>Sordariomycetidae</taxon>
        <taxon>Togniniales</taxon>
        <taxon>Togniniaceae</taxon>
        <taxon>Phaeoacremonium</taxon>
    </lineage>
</organism>